<proteinExistence type="predicted"/>
<gene>
    <name evidence="4" type="ORF">CCAE0312_LOCUS865</name>
</gene>
<sequence>MDESDRRGNRRLAGSSCSSKSSMGSLGYSCLVCMDQPRAVRLEPCGHAYFCYDCATRMPRAQCPVCRTMVENLRPVKRQLRTNSTSARQSFNAMRELTRTISFGSRTNSPSDLQGLPLRHSITVQHQRNDRFGPKTEPERPRRILFVGTRESNVAQLVWKIRQRFPVEDAKSIELTGHHLVAEAQGRPNAQVDEKFLRIKAFTPFREELDQQTLNSLKASQPDVVVFCFSESSLPSFEKVVQWDLGIFDDSWDVQRIWVQTTKAACRGSGYSRVSLQEVQNGINYVSGQRACVACRLDTPYDRGVYTIAQILAGKKPKGINFGTLSARRLVRTLKSMTRLASTISNACRQAFKASLALESEQPLVSERDSNAPLEGMNNEQDDSLDGEREDVRNTQDLWHDANEGLDHSFIPLSCIGPATVGKSSATTTALQSTILLSEFGLSVMQRMGTNLIRLLGF</sequence>
<keyword evidence="1" id="KW-0479">Metal-binding</keyword>
<dbReference type="Pfam" id="PF13920">
    <property type="entry name" value="zf-C3HC4_3"/>
    <property type="match status" value="1"/>
</dbReference>
<feature type="compositionally biased region" description="Low complexity" evidence="2">
    <location>
        <begin position="14"/>
        <end position="24"/>
    </location>
</feature>
<accession>A0A7S1XAD3</accession>
<feature type="region of interest" description="Disordered" evidence="2">
    <location>
        <begin position="1"/>
        <end position="24"/>
    </location>
</feature>
<evidence type="ECO:0000313" key="4">
    <source>
        <dbReference type="EMBL" id="CAD9224086.1"/>
    </source>
</evidence>
<dbReference type="SMART" id="SM00184">
    <property type="entry name" value="RING"/>
    <property type="match status" value="1"/>
</dbReference>
<dbReference type="PROSITE" id="PS50089">
    <property type="entry name" value="ZF_RING_2"/>
    <property type="match status" value="1"/>
</dbReference>
<evidence type="ECO:0000256" key="1">
    <source>
        <dbReference type="PROSITE-ProRule" id="PRU00175"/>
    </source>
</evidence>
<organism evidence="4">
    <name type="scientific">Compsopogon caeruleus</name>
    <dbReference type="NCBI Taxonomy" id="31354"/>
    <lineage>
        <taxon>Eukaryota</taxon>
        <taxon>Rhodophyta</taxon>
        <taxon>Compsopogonophyceae</taxon>
        <taxon>Compsopogonales</taxon>
        <taxon>Compsopogonaceae</taxon>
        <taxon>Compsopogon</taxon>
    </lineage>
</organism>
<dbReference type="AlphaFoldDB" id="A0A7S1XAD3"/>
<evidence type="ECO:0000259" key="3">
    <source>
        <dbReference type="PROSITE" id="PS50089"/>
    </source>
</evidence>
<reference evidence="4" key="1">
    <citation type="submission" date="2021-01" db="EMBL/GenBank/DDBJ databases">
        <authorList>
            <person name="Corre E."/>
            <person name="Pelletier E."/>
            <person name="Niang G."/>
            <person name="Scheremetjew M."/>
            <person name="Finn R."/>
            <person name="Kale V."/>
            <person name="Holt S."/>
            <person name="Cochrane G."/>
            <person name="Meng A."/>
            <person name="Brown T."/>
            <person name="Cohen L."/>
        </authorList>
    </citation>
    <scope>NUCLEOTIDE SEQUENCE</scope>
    <source>
        <strain evidence="4">SAG 36.94</strain>
    </source>
</reference>
<protein>
    <recommendedName>
        <fullName evidence="3">RING-type domain-containing protein</fullName>
    </recommendedName>
</protein>
<keyword evidence="1" id="KW-0863">Zinc-finger</keyword>
<dbReference type="PANTHER" id="PTHR12109">
    <property type="entry name" value="RING FINGER PROTEIN 141-RELATED"/>
    <property type="match status" value="1"/>
</dbReference>
<dbReference type="InterPro" id="IPR001841">
    <property type="entry name" value="Znf_RING"/>
</dbReference>
<evidence type="ECO:0000256" key="2">
    <source>
        <dbReference type="SAM" id="MobiDB-lite"/>
    </source>
</evidence>
<dbReference type="SUPFAM" id="SSF57850">
    <property type="entry name" value="RING/U-box"/>
    <property type="match status" value="1"/>
</dbReference>
<dbReference type="InterPro" id="IPR013083">
    <property type="entry name" value="Znf_RING/FYVE/PHD"/>
</dbReference>
<dbReference type="InterPro" id="IPR047126">
    <property type="entry name" value="RNF141-like"/>
</dbReference>
<keyword evidence="1" id="KW-0862">Zinc</keyword>
<dbReference type="GO" id="GO:0008270">
    <property type="term" value="F:zinc ion binding"/>
    <property type="evidence" value="ECO:0007669"/>
    <property type="project" value="UniProtKB-KW"/>
</dbReference>
<feature type="region of interest" description="Disordered" evidence="2">
    <location>
        <begin position="363"/>
        <end position="390"/>
    </location>
</feature>
<name>A0A7S1XAD3_9RHOD</name>
<dbReference type="Gene3D" id="3.30.40.10">
    <property type="entry name" value="Zinc/RING finger domain, C3HC4 (zinc finger)"/>
    <property type="match status" value="1"/>
</dbReference>
<dbReference type="EMBL" id="HBGH01001678">
    <property type="protein sequence ID" value="CAD9224086.1"/>
    <property type="molecule type" value="Transcribed_RNA"/>
</dbReference>
<feature type="domain" description="RING-type" evidence="3">
    <location>
        <begin position="30"/>
        <end position="67"/>
    </location>
</feature>
<dbReference type="PANTHER" id="PTHR12109:SF5">
    <property type="entry name" value="RING-TYPE DOMAIN-CONTAINING PROTEIN"/>
    <property type="match status" value="1"/>
</dbReference>